<keyword evidence="2" id="KW-0472">Membrane</keyword>
<proteinExistence type="predicted"/>
<dbReference type="SUPFAM" id="SSF54373">
    <property type="entry name" value="FAD-linked reductases, C-terminal domain"/>
    <property type="match status" value="1"/>
</dbReference>
<dbReference type="AlphaFoldDB" id="A0A317PLY9"/>
<feature type="domain" description="FAD dependent oxidoreductase" evidence="3">
    <location>
        <begin position="10"/>
        <end position="340"/>
    </location>
</feature>
<name>A0A317PLY9_9HYPH</name>
<dbReference type="PANTHER" id="PTHR13847">
    <property type="entry name" value="SARCOSINE DEHYDROGENASE-RELATED"/>
    <property type="match status" value="1"/>
</dbReference>
<dbReference type="EMBL" id="QGTR01000002">
    <property type="protein sequence ID" value="PWW01942.1"/>
    <property type="molecule type" value="Genomic_DNA"/>
</dbReference>
<keyword evidence="5" id="KW-1185">Reference proteome</keyword>
<evidence type="ECO:0000313" key="5">
    <source>
        <dbReference type="Proteomes" id="UP000246352"/>
    </source>
</evidence>
<reference evidence="4 5" key="1">
    <citation type="submission" date="2018-05" db="EMBL/GenBank/DDBJ databases">
        <title>Genomic Encyclopedia of Type Strains, Phase IV (KMG-IV): sequencing the most valuable type-strain genomes for metagenomic binning, comparative biology and taxonomic classification.</title>
        <authorList>
            <person name="Goeker M."/>
        </authorList>
    </citation>
    <scope>NUCLEOTIDE SEQUENCE [LARGE SCALE GENOMIC DNA]</scope>
    <source>
        <strain evidence="4 5">DSM 16791</strain>
    </source>
</reference>
<keyword evidence="1" id="KW-0560">Oxidoreductase</keyword>
<dbReference type="SUPFAM" id="SSF51905">
    <property type="entry name" value="FAD/NAD(P)-binding domain"/>
    <property type="match status" value="1"/>
</dbReference>
<gene>
    <name evidence="4" type="ORF">DFR52_102607</name>
</gene>
<keyword evidence="2" id="KW-1133">Transmembrane helix</keyword>
<dbReference type="Gene3D" id="3.30.9.10">
    <property type="entry name" value="D-Amino Acid Oxidase, subunit A, domain 2"/>
    <property type="match status" value="1"/>
</dbReference>
<dbReference type="Pfam" id="PF01266">
    <property type="entry name" value="DAO"/>
    <property type="match status" value="1"/>
</dbReference>
<dbReference type="InterPro" id="IPR006076">
    <property type="entry name" value="FAD-dep_OxRdtase"/>
</dbReference>
<dbReference type="InterPro" id="IPR036188">
    <property type="entry name" value="FAD/NAD-bd_sf"/>
</dbReference>
<protein>
    <submittedName>
        <fullName evidence="4">Glycine oxidase</fullName>
    </submittedName>
</protein>
<dbReference type="GO" id="GO:0005737">
    <property type="term" value="C:cytoplasm"/>
    <property type="evidence" value="ECO:0007669"/>
    <property type="project" value="TreeGrafter"/>
</dbReference>
<evidence type="ECO:0000256" key="1">
    <source>
        <dbReference type="ARBA" id="ARBA00023002"/>
    </source>
</evidence>
<dbReference type="Gene3D" id="3.50.50.60">
    <property type="entry name" value="FAD/NAD(P)-binding domain"/>
    <property type="match status" value="1"/>
</dbReference>
<dbReference type="RefSeq" id="WP_110031688.1">
    <property type="nucleotide sequence ID" value="NZ_QGTR01000002.1"/>
</dbReference>
<sequence>MIYGKSTGVDIAVIGGGLVGAAIAYGLLEKGQSVAMFDEGEAAFRASRGNFGLVCAGAKGDKLEDYAPWALQGVEVWADFAERLTAATAIDLELEQNGGMVFCPEEQDLAARTATMERLRRRSGLDFDVLRPAEIARYMPGVSDNFAGGIFCSIDGAANPLKLLRALHAAVSRTPGASRQDARVSRIEPGSGGGYRIVTARGTTDCQKVVLAAGLGNLAMAECLGVKLPIVPMRGQILVTERHDPVLTVPSEQVRQNRNGTFLLGGSWEDVGYDTSTTFEVTRDIAALAVRYFPFLKSVRLVRSWSALRILAPDNAPIYDEIAPGAYLVTCHSGVSLAALHSGKVAGWIAEGILPEEAAPFHLGRFAAATPEPEVAHG</sequence>
<evidence type="ECO:0000256" key="2">
    <source>
        <dbReference type="SAM" id="Phobius"/>
    </source>
</evidence>
<comment type="caution">
    <text evidence="4">The sequence shown here is derived from an EMBL/GenBank/DDBJ whole genome shotgun (WGS) entry which is preliminary data.</text>
</comment>
<organism evidence="4 5">
    <name type="scientific">Hoeflea marina</name>
    <dbReference type="NCBI Taxonomy" id="274592"/>
    <lineage>
        <taxon>Bacteria</taxon>
        <taxon>Pseudomonadati</taxon>
        <taxon>Pseudomonadota</taxon>
        <taxon>Alphaproteobacteria</taxon>
        <taxon>Hyphomicrobiales</taxon>
        <taxon>Rhizobiaceae</taxon>
        <taxon>Hoeflea</taxon>
    </lineage>
</organism>
<dbReference type="OrthoDB" id="6949587at2"/>
<dbReference type="Proteomes" id="UP000246352">
    <property type="component" value="Unassembled WGS sequence"/>
</dbReference>
<keyword evidence="2" id="KW-0812">Transmembrane</keyword>
<evidence type="ECO:0000313" key="4">
    <source>
        <dbReference type="EMBL" id="PWW01942.1"/>
    </source>
</evidence>
<dbReference type="GO" id="GO:0016491">
    <property type="term" value="F:oxidoreductase activity"/>
    <property type="evidence" value="ECO:0007669"/>
    <property type="project" value="UniProtKB-KW"/>
</dbReference>
<accession>A0A317PLY9</accession>
<evidence type="ECO:0000259" key="3">
    <source>
        <dbReference type="Pfam" id="PF01266"/>
    </source>
</evidence>
<feature type="transmembrane region" description="Helical" evidence="2">
    <location>
        <begin position="7"/>
        <end position="28"/>
    </location>
</feature>